<evidence type="ECO:0000313" key="1">
    <source>
        <dbReference type="EMBL" id="KAH6928150.1"/>
    </source>
</evidence>
<accession>A0ACB7S096</accession>
<dbReference type="Proteomes" id="UP000821845">
    <property type="component" value="Chromosome 6"/>
</dbReference>
<comment type="caution">
    <text evidence="1">The sequence shown here is derived from an EMBL/GenBank/DDBJ whole genome shotgun (WGS) entry which is preliminary data.</text>
</comment>
<reference evidence="1" key="1">
    <citation type="submission" date="2020-05" db="EMBL/GenBank/DDBJ databases">
        <title>Large-scale comparative analyses of tick genomes elucidate their genetic diversity and vector capacities.</title>
        <authorList>
            <person name="Jia N."/>
            <person name="Wang J."/>
            <person name="Shi W."/>
            <person name="Du L."/>
            <person name="Sun Y."/>
            <person name="Zhan W."/>
            <person name="Jiang J."/>
            <person name="Wang Q."/>
            <person name="Zhang B."/>
            <person name="Ji P."/>
            <person name="Sakyi L.B."/>
            <person name="Cui X."/>
            <person name="Yuan T."/>
            <person name="Jiang B."/>
            <person name="Yang W."/>
            <person name="Lam T.T.-Y."/>
            <person name="Chang Q."/>
            <person name="Ding S."/>
            <person name="Wang X."/>
            <person name="Zhu J."/>
            <person name="Ruan X."/>
            <person name="Zhao L."/>
            <person name="Wei J."/>
            <person name="Que T."/>
            <person name="Du C."/>
            <person name="Cheng J."/>
            <person name="Dai P."/>
            <person name="Han X."/>
            <person name="Huang E."/>
            <person name="Gao Y."/>
            <person name="Liu J."/>
            <person name="Shao H."/>
            <person name="Ye R."/>
            <person name="Li L."/>
            <person name="Wei W."/>
            <person name="Wang X."/>
            <person name="Wang C."/>
            <person name="Yang T."/>
            <person name="Huo Q."/>
            <person name="Li W."/>
            <person name="Guo W."/>
            <person name="Chen H."/>
            <person name="Zhou L."/>
            <person name="Ni X."/>
            <person name="Tian J."/>
            <person name="Zhou Y."/>
            <person name="Sheng Y."/>
            <person name="Liu T."/>
            <person name="Pan Y."/>
            <person name="Xia L."/>
            <person name="Li J."/>
            <person name="Zhao F."/>
            <person name="Cao W."/>
        </authorList>
    </citation>
    <scope>NUCLEOTIDE SEQUENCE</scope>
    <source>
        <strain evidence="1">Hyas-2018</strain>
    </source>
</reference>
<sequence length="296" mass="32301">MFAGLDFQPTNKETSAKDKERARRGALEMAKQGHKPDYAVSCLRKTTPLCPVIPRLWRYPTPMSAQLTCAEATEARTGQDTARLFFAARTTAAPPLPAGIFRCLMQERRALVKGAATTRLQQRSVSHREESSCGCVQGRPSVGSHERSAWIFLGAHDSALPQQQSTARYFKSYHGPNGNKKREYPFFCSRPLRDSPAGDAGKEAKPAGFFVSCRRHQATGRAGSVHPLVGIAPGQPSTSDAIGHTAGAGLEKAPKERASESRHASGMFLFLRPVRRMLPSVRAPADETQWRGCQAA</sequence>
<evidence type="ECO:0000313" key="2">
    <source>
        <dbReference type="Proteomes" id="UP000821845"/>
    </source>
</evidence>
<dbReference type="EMBL" id="CM023486">
    <property type="protein sequence ID" value="KAH6928150.1"/>
    <property type="molecule type" value="Genomic_DNA"/>
</dbReference>
<gene>
    <name evidence="1" type="ORF">HPB50_012339</name>
</gene>
<name>A0ACB7S096_HYAAI</name>
<organism evidence="1 2">
    <name type="scientific">Hyalomma asiaticum</name>
    <name type="common">Tick</name>
    <dbReference type="NCBI Taxonomy" id="266040"/>
    <lineage>
        <taxon>Eukaryota</taxon>
        <taxon>Metazoa</taxon>
        <taxon>Ecdysozoa</taxon>
        <taxon>Arthropoda</taxon>
        <taxon>Chelicerata</taxon>
        <taxon>Arachnida</taxon>
        <taxon>Acari</taxon>
        <taxon>Parasitiformes</taxon>
        <taxon>Ixodida</taxon>
        <taxon>Ixodoidea</taxon>
        <taxon>Ixodidae</taxon>
        <taxon>Hyalomminae</taxon>
        <taxon>Hyalomma</taxon>
    </lineage>
</organism>
<protein>
    <submittedName>
        <fullName evidence="1">Uncharacterized protein</fullName>
    </submittedName>
</protein>
<proteinExistence type="predicted"/>
<keyword evidence="2" id="KW-1185">Reference proteome</keyword>